<dbReference type="InterPro" id="IPR041049">
    <property type="entry name" value="DUF5615"/>
</dbReference>
<dbReference type="OrthoDB" id="9806751at2"/>
<evidence type="ECO:0000313" key="3">
    <source>
        <dbReference type="Proteomes" id="UP000033202"/>
    </source>
</evidence>
<proteinExistence type="predicted"/>
<dbReference type="EMBL" id="BBWU01000032">
    <property type="protein sequence ID" value="GAO39508.1"/>
    <property type="molecule type" value="Genomic_DNA"/>
</dbReference>
<reference evidence="2 3" key="1">
    <citation type="submission" date="2015-04" db="EMBL/GenBank/DDBJ databases">
        <title>Whole genome shotgun sequence of Sphingomonas changbaiensis NBRC 104936.</title>
        <authorList>
            <person name="Katano-Makiyama Y."/>
            <person name="Hosoyama A."/>
            <person name="Hashimoto M."/>
            <person name="Noguchi M."/>
            <person name="Tsuchikane K."/>
            <person name="Ohji S."/>
            <person name="Yamazoe A."/>
            <person name="Ichikawa N."/>
            <person name="Kimura A."/>
            <person name="Fujita N."/>
        </authorList>
    </citation>
    <scope>NUCLEOTIDE SEQUENCE [LARGE SCALE GENOMIC DNA]</scope>
    <source>
        <strain evidence="2 3">NBRC 104936</strain>
    </source>
</reference>
<dbReference type="STRING" id="1219043.SCH01S_32_00450"/>
<comment type="caution">
    <text evidence="2">The sequence shown here is derived from an EMBL/GenBank/DDBJ whole genome shotgun (WGS) entry which is preliminary data.</text>
</comment>
<protein>
    <recommendedName>
        <fullName evidence="1">DUF5615 domain-containing protein</fullName>
    </recommendedName>
</protein>
<organism evidence="2 3">
    <name type="scientific">Sphingomonas changbaiensis NBRC 104936</name>
    <dbReference type="NCBI Taxonomy" id="1219043"/>
    <lineage>
        <taxon>Bacteria</taxon>
        <taxon>Pseudomonadati</taxon>
        <taxon>Pseudomonadota</taxon>
        <taxon>Alphaproteobacteria</taxon>
        <taxon>Sphingomonadales</taxon>
        <taxon>Sphingomonadaceae</taxon>
        <taxon>Sphingomonas</taxon>
    </lineage>
</organism>
<accession>A0A0E9MPU0</accession>
<feature type="domain" description="DUF5615" evidence="1">
    <location>
        <begin position="1"/>
        <end position="95"/>
    </location>
</feature>
<dbReference type="Pfam" id="PF18480">
    <property type="entry name" value="DUF5615"/>
    <property type="match status" value="1"/>
</dbReference>
<evidence type="ECO:0000313" key="2">
    <source>
        <dbReference type="EMBL" id="GAO39508.1"/>
    </source>
</evidence>
<name>A0A0E9MPU0_9SPHN</name>
<dbReference type="Proteomes" id="UP000033202">
    <property type="component" value="Unassembled WGS sequence"/>
</dbReference>
<keyword evidence="3" id="KW-1185">Reference proteome</keyword>
<sequence length="122" mass="12965">MLVVADENVSFLLVARLRGAGHEVDWIAESAPGIGDTDVLSRARAADAVLVTFDRDFGELVFVRGEQAPRNIIYSRLGRAEPDVAADLILSALAAGLPPGQMVTVTRSNVRFTDFPSGALNG</sequence>
<dbReference type="AlphaFoldDB" id="A0A0E9MPU0"/>
<gene>
    <name evidence="2" type="ORF">SCH01S_32_00450</name>
</gene>
<evidence type="ECO:0000259" key="1">
    <source>
        <dbReference type="Pfam" id="PF18480"/>
    </source>
</evidence>